<dbReference type="EMBL" id="CAKXAJ010026023">
    <property type="protein sequence ID" value="CAH2251275.1"/>
    <property type="molecule type" value="Genomic_DNA"/>
</dbReference>
<dbReference type="Pfam" id="PF00096">
    <property type="entry name" value="zf-C2H2"/>
    <property type="match status" value="14"/>
</dbReference>
<feature type="domain" description="C2H2-type" evidence="9">
    <location>
        <begin position="357"/>
        <end position="379"/>
    </location>
</feature>
<feature type="domain" description="C2H2-type" evidence="9">
    <location>
        <begin position="1374"/>
        <end position="1402"/>
    </location>
</feature>
<evidence type="ECO:0000313" key="11">
    <source>
        <dbReference type="Proteomes" id="UP000838756"/>
    </source>
</evidence>
<organism evidence="10 11">
    <name type="scientific">Pararge aegeria aegeria</name>
    <dbReference type="NCBI Taxonomy" id="348720"/>
    <lineage>
        <taxon>Eukaryota</taxon>
        <taxon>Metazoa</taxon>
        <taxon>Ecdysozoa</taxon>
        <taxon>Arthropoda</taxon>
        <taxon>Hexapoda</taxon>
        <taxon>Insecta</taxon>
        <taxon>Pterygota</taxon>
        <taxon>Neoptera</taxon>
        <taxon>Endopterygota</taxon>
        <taxon>Lepidoptera</taxon>
        <taxon>Glossata</taxon>
        <taxon>Ditrysia</taxon>
        <taxon>Papilionoidea</taxon>
        <taxon>Nymphalidae</taxon>
        <taxon>Satyrinae</taxon>
        <taxon>Satyrini</taxon>
        <taxon>Parargina</taxon>
        <taxon>Pararge</taxon>
    </lineage>
</organism>
<evidence type="ECO:0000259" key="9">
    <source>
        <dbReference type="PROSITE" id="PS50157"/>
    </source>
</evidence>
<feature type="domain" description="C2H2-type" evidence="9">
    <location>
        <begin position="499"/>
        <end position="526"/>
    </location>
</feature>
<feature type="domain" description="C2H2-type" evidence="9">
    <location>
        <begin position="1833"/>
        <end position="1858"/>
    </location>
</feature>
<reference evidence="10" key="1">
    <citation type="submission" date="2022-03" db="EMBL/GenBank/DDBJ databases">
        <authorList>
            <person name="Lindestad O."/>
        </authorList>
    </citation>
    <scope>NUCLEOTIDE SEQUENCE</scope>
</reference>
<feature type="domain" description="C2H2-type" evidence="9">
    <location>
        <begin position="164"/>
        <end position="189"/>
    </location>
</feature>
<dbReference type="InterPro" id="IPR013087">
    <property type="entry name" value="Znf_C2H2_type"/>
</dbReference>
<dbReference type="FunFam" id="3.30.160.60:FF:000446">
    <property type="entry name" value="Zinc finger protein"/>
    <property type="match status" value="1"/>
</dbReference>
<feature type="domain" description="C2H2-type" evidence="9">
    <location>
        <begin position="191"/>
        <end position="219"/>
    </location>
</feature>
<keyword evidence="6" id="KW-0539">Nucleus</keyword>
<feature type="domain" description="C2H2-type" evidence="9">
    <location>
        <begin position="1463"/>
        <end position="1490"/>
    </location>
</feature>
<evidence type="ECO:0000256" key="4">
    <source>
        <dbReference type="ARBA" id="ARBA00022771"/>
    </source>
</evidence>
<evidence type="ECO:0000256" key="5">
    <source>
        <dbReference type="ARBA" id="ARBA00022833"/>
    </source>
</evidence>
<evidence type="ECO:0000256" key="3">
    <source>
        <dbReference type="ARBA" id="ARBA00022737"/>
    </source>
</evidence>
<feature type="non-terminal residue" evidence="10">
    <location>
        <position position="1"/>
    </location>
</feature>
<keyword evidence="11" id="KW-1185">Reference proteome</keyword>
<dbReference type="GO" id="GO:0008270">
    <property type="term" value="F:zinc ion binding"/>
    <property type="evidence" value="ECO:0007669"/>
    <property type="project" value="UniProtKB-KW"/>
</dbReference>
<feature type="domain" description="C2H2-type" evidence="9">
    <location>
        <begin position="1922"/>
        <end position="1949"/>
    </location>
</feature>
<dbReference type="OrthoDB" id="6077919at2759"/>
<feature type="domain" description="C2H2-type" evidence="9">
    <location>
        <begin position="1806"/>
        <end position="1833"/>
    </location>
</feature>
<dbReference type="FunFam" id="3.30.160.60:FF:000145">
    <property type="entry name" value="Zinc finger protein 574"/>
    <property type="match status" value="1"/>
</dbReference>
<comment type="caution">
    <text evidence="10">The sequence shown here is derived from an EMBL/GenBank/DDBJ whole genome shotgun (WGS) entry which is preliminary data.</text>
</comment>
<feature type="domain" description="C2H2-type" evidence="9">
    <location>
        <begin position="1519"/>
        <end position="1547"/>
    </location>
</feature>
<dbReference type="SUPFAM" id="SSF57667">
    <property type="entry name" value="beta-beta-alpha zinc fingers"/>
    <property type="match status" value="19"/>
</dbReference>
<name>A0A8S4S4L3_9NEOP</name>
<accession>A0A8S4S4L3</accession>
<evidence type="ECO:0000256" key="2">
    <source>
        <dbReference type="ARBA" id="ARBA00022723"/>
    </source>
</evidence>
<dbReference type="PROSITE" id="PS00028">
    <property type="entry name" value="ZINC_FINGER_C2H2_1"/>
    <property type="match status" value="40"/>
</dbReference>
<feature type="domain" description="C2H2-type" evidence="9">
    <location>
        <begin position="1154"/>
        <end position="1182"/>
    </location>
</feature>
<dbReference type="FunFam" id="3.30.160.60:FF:000624">
    <property type="entry name" value="zinc finger protein 697"/>
    <property type="match status" value="1"/>
</dbReference>
<feature type="domain" description="C2H2-type" evidence="9">
    <location>
        <begin position="1321"/>
        <end position="1348"/>
    </location>
</feature>
<feature type="domain" description="C2H2-type" evidence="9">
    <location>
        <begin position="383"/>
        <end position="410"/>
    </location>
</feature>
<dbReference type="PROSITE" id="PS50157">
    <property type="entry name" value="ZINC_FINGER_C2H2_2"/>
    <property type="match status" value="30"/>
</dbReference>
<feature type="domain" description="C2H2-type" evidence="9">
    <location>
        <begin position="1978"/>
        <end position="2001"/>
    </location>
</feature>
<feature type="region of interest" description="Disordered" evidence="8">
    <location>
        <begin position="571"/>
        <end position="605"/>
    </location>
</feature>
<feature type="domain" description="C2H2-type" evidence="9">
    <location>
        <begin position="1101"/>
        <end position="1123"/>
    </location>
</feature>
<evidence type="ECO:0000256" key="6">
    <source>
        <dbReference type="ARBA" id="ARBA00023242"/>
    </source>
</evidence>
<feature type="domain" description="C2H2-type" evidence="9">
    <location>
        <begin position="929"/>
        <end position="952"/>
    </location>
</feature>
<dbReference type="GO" id="GO:0005634">
    <property type="term" value="C:nucleus"/>
    <property type="evidence" value="ECO:0007669"/>
    <property type="project" value="UniProtKB-SubCell"/>
</dbReference>
<dbReference type="Proteomes" id="UP000838756">
    <property type="component" value="Unassembled WGS sequence"/>
</dbReference>
<evidence type="ECO:0000313" key="10">
    <source>
        <dbReference type="EMBL" id="CAH2251275.1"/>
    </source>
</evidence>
<feature type="domain" description="C2H2-type" evidence="9">
    <location>
        <begin position="138"/>
        <end position="165"/>
    </location>
</feature>
<feature type="domain" description="C2H2-type" evidence="9">
    <location>
        <begin position="1735"/>
        <end position="1763"/>
    </location>
</feature>
<dbReference type="Pfam" id="PF13912">
    <property type="entry name" value="zf-C2H2_6"/>
    <property type="match status" value="1"/>
</dbReference>
<keyword evidence="5" id="KW-0862">Zinc</keyword>
<dbReference type="PANTHER" id="PTHR24379:SF127">
    <property type="entry name" value="BLOODY FINGERS-RELATED"/>
    <property type="match status" value="1"/>
</dbReference>
<evidence type="ECO:0000256" key="1">
    <source>
        <dbReference type="ARBA" id="ARBA00004123"/>
    </source>
</evidence>
<dbReference type="InterPro" id="IPR041661">
    <property type="entry name" value="ZN622/Rei1/Reh1_Znf-C2H2"/>
</dbReference>
<feature type="domain" description="C2H2-type" evidence="9">
    <location>
        <begin position="410"/>
        <end position="438"/>
    </location>
</feature>
<dbReference type="InterPro" id="IPR036236">
    <property type="entry name" value="Znf_C2H2_sf"/>
</dbReference>
<feature type="region of interest" description="Disordered" evidence="8">
    <location>
        <begin position="214"/>
        <end position="235"/>
    </location>
</feature>
<feature type="compositionally biased region" description="Basic residues" evidence="8">
    <location>
        <begin position="586"/>
        <end position="595"/>
    </location>
</feature>
<feature type="domain" description="C2H2-type" evidence="9">
    <location>
        <begin position="902"/>
        <end position="929"/>
    </location>
</feature>
<feature type="domain" description="C2H2-type" evidence="9">
    <location>
        <begin position="1950"/>
        <end position="1977"/>
    </location>
</feature>
<keyword evidence="4 7" id="KW-0863">Zinc-finger</keyword>
<feature type="domain" description="C2H2-type" evidence="9">
    <location>
        <begin position="1780"/>
        <end position="1807"/>
    </location>
</feature>
<comment type="subcellular location">
    <subcellularLocation>
        <location evidence="1">Nucleus</location>
    </subcellularLocation>
</comment>
<feature type="domain" description="C2H2-type" evidence="9">
    <location>
        <begin position="527"/>
        <end position="554"/>
    </location>
</feature>
<sequence length="2005" mass="235782">NTRAYTKMKRAQSDLSDFKKNEHNLKIILRHSNSNLIRNKVSGGYGCQFCTEAHPQAKNLKEHNLQKHKIREIVKSLDSKPLKFVMKLDITNLKCTICDKSLAKLDEFIDHVKAEHNKEVYKDIKSVIIPFKFDTNKQVCVECRKEFPSFKTLLEHMNVHYNNYICPVCGKGFVAELQYEKHSKMHTTEIFQCNDCDKVFAVKDSLRKHLQRLHKRATKKKDSAQSRAKKPVNLSETKKNQHNLRTILLYSNSNLIKNKTVLGYCCQFCPEYFPEPKLLKEHFLREHRLKELVRGITRNLFDFAVKLDITDLKCTVCNKNLDTLRDFFDHIKAAHDIGVYRKLKSAIVSFKFDTEKLTCIECFKEFPNFKRLLQHMNVHFSNFICPICGKAFLTANLNKHHVRRHKTEEFTCKYCDKVYGNQEKLTNHQRRVHLGFYKRNKCGVCDERFEDYAHKVNHMVEAHGAPVVLLKCHLCDMSYTDQRRLTTHIKKDHNLERKYECDQCDLDFYSSSTLKRHMVKHTGARIYKCDVCLKSYGTQNILREHKRSHADDRRFKCDQCDKAFVQNSTLKNHKRAMHGAPSTRVRATRSSKKKNVSSMQDEDEQIQEKILEDDSSDMDGEIQEEILENETNIYHEQQVSSDIDEEMQEEMLENENNIYHEQRVSSDMAGEIQEEILENENNIYHEQQVSLDMDGEIQEEILENENNIYHEQQVSSDMAGEIQAETLENSETDLSKTKMSSDMDKNIKETILENKKKNHHNLKMILLYSNSSIIKYKDGIGYSCQFCTKYFPEAKHLKEHFLLEHKILDIIKLARYTTLFNLMIKVDITDLKCTLCNQSLDKLEDFLDHINADHHIEVHKNFKTVIAPFKFDTDKFVCVECCKEVRNFNILVHHMQTHFNNCVCAVCGRGFVSDRMFMQHLKSHDPQDFKCDVCQKAFTTKDKLRVHLGRVHGFGGMSNKTKFFRPMPRKEKKLRQNLSENKKDLHNITIILLYSNSNLIRNKDDLGYSCQFCTKQYPTPKNLKDHFLKEHFVLDVVEHINAKLFDAMIKVDITDLQCTLCDTNLNELEDFVEHIKADHNIEFYRDFNSGIVPFRFDTDKLLCVLCSKEFPKFKNLVEHMNQHYDNCICEVCGKGFVTGRLHAQHVRRHKTNQLTCYICDKVLRTKGTLRAHVKNVHYGLRAPRKKKKQIDTELCQKLPVNKKDNHNLIKILSYSNSNLIRNKDDRGYGCEFCTKQFSEASILKKHCLKKHKVSEIIKFLNKKSFENTMKLDITDLKCTHCDLNVSKLEHFIDHIKAEHNVEVYNNYKTKIVPFKFDTDKFLCVECCKEFTNFKLLLEHMQVHFKNYECSVCGKGFITSRLFTRHARRHMAKELKCEICDKVFGDKEKLGNHLRTVHLGKNKRNKCNICNERFAYHSHKLRHMVKAHGAPELKLKCHLCDRVYKYQKRLTVHIKHDHHLVRNFKCNLCELSFVDSAKLKMHMTKHTGVREYQCDVCLKSYRRKDTLVEHMKIHENDRRFVCDYCGQSFVQKCSLRNHIQIQHGRSNFEKEVNRRIQLGWAAFGKLRDILSSKIPQCLKTKVFEQCVLPVITYGSETLSLTTGLIRRLRVTQLAMERAMLGVSLLDQIRNEEIRTRSIAASEVSSLPERNRRPLQNNQSESKKNQHNLKTILLYSNSNPIRNKDALGYGCQFCASQFTEPQRLKEHFLHEHKIKDLLKAINGRLFEYFVKLDITDLKCTICNRSLNKLQELVDHIQTEHNKEVYEDLKSAIVPFKFDTEKLVCAECCKEFQNFKHLLEHMNVHFSNYICPVCGRGFVTDRLYARHVRRHKSAEFKCKDCDKVFGSKEKLRYHQKGVHLGFIKRNKCLICKERFLDYWQKVNHMVKVHGAPETTQKCNACGRSFKDQRMLTIHIKKDHLLERKHKCQECEMLFFSASRLKHHMAKHSGLRQFKCDICLKAYARKNTLREHMRIHANDRRFRCEHCGQAFVQKCSLLSHVRSKHGNVV</sequence>
<protein>
    <submittedName>
        <fullName evidence="10">Jg5974 protein</fullName>
    </submittedName>
</protein>
<dbReference type="PANTHER" id="PTHR24379">
    <property type="entry name" value="KRAB AND ZINC FINGER DOMAIN-CONTAINING"/>
    <property type="match status" value="1"/>
</dbReference>
<evidence type="ECO:0000256" key="8">
    <source>
        <dbReference type="SAM" id="MobiDB-lite"/>
    </source>
</evidence>
<dbReference type="SMART" id="SM00355">
    <property type="entry name" value="ZnF_C2H2"/>
    <property type="match status" value="45"/>
</dbReference>
<feature type="domain" description="C2H2-type" evidence="9">
    <location>
        <begin position="1347"/>
        <end position="1374"/>
    </location>
</feature>
<keyword evidence="3" id="KW-0677">Repeat</keyword>
<proteinExistence type="predicted"/>
<feature type="region of interest" description="Disordered" evidence="8">
    <location>
        <begin position="1643"/>
        <end position="1663"/>
    </location>
</feature>
<feature type="domain" description="C2H2-type" evidence="9">
    <location>
        <begin position="555"/>
        <end position="583"/>
    </location>
</feature>
<keyword evidence="2" id="KW-0479">Metal-binding</keyword>
<feature type="domain" description="C2H2-type" evidence="9">
    <location>
        <begin position="470"/>
        <end position="498"/>
    </location>
</feature>
<evidence type="ECO:0000256" key="7">
    <source>
        <dbReference type="PROSITE-ProRule" id="PRU00042"/>
    </source>
</evidence>
<feature type="domain" description="C2H2-type" evidence="9">
    <location>
        <begin position="1893"/>
        <end position="1921"/>
    </location>
</feature>
<dbReference type="Pfam" id="PF12756">
    <property type="entry name" value="zf-C2H2_2"/>
    <property type="match status" value="2"/>
</dbReference>
<dbReference type="Gene3D" id="3.30.160.60">
    <property type="entry name" value="Classic Zinc Finger"/>
    <property type="match status" value="21"/>
</dbReference>
<gene>
    <name evidence="10" type="primary">jg5974</name>
    <name evidence="10" type="ORF">PAEG_LOCUS22192</name>
</gene>
<feature type="domain" description="C2H2-type" evidence="9">
    <location>
        <begin position="1228"/>
        <end position="1256"/>
    </location>
</feature>
<feature type="domain" description="C2H2-type" evidence="9">
    <location>
        <begin position="1491"/>
        <end position="1518"/>
    </location>
</feature>
<dbReference type="Pfam" id="PF13894">
    <property type="entry name" value="zf-C2H2_4"/>
    <property type="match status" value="1"/>
</dbReference>
<feature type="domain" description="C2H2-type" evidence="9">
    <location>
        <begin position="782"/>
        <end position="805"/>
    </location>
</feature>